<dbReference type="Pfam" id="PF12704">
    <property type="entry name" value="MacB_PCD"/>
    <property type="match status" value="1"/>
</dbReference>
<feature type="transmembrane region" description="Helical" evidence="7">
    <location>
        <begin position="307"/>
        <end position="332"/>
    </location>
</feature>
<protein>
    <submittedName>
        <fullName evidence="10">FtsX-like permease family protein</fullName>
    </submittedName>
</protein>
<dbReference type="Proteomes" id="UP001610100">
    <property type="component" value="Unassembled WGS sequence"/>
</dbReference>
<evidence type="ECO:0000256" key="4">
    <source>
        <dbReference type="ARBA" id="ARBA00022692"/>
    </source>
</evidence>
<dbReference type="EMBL" id="JBAWKB010000002">
    <property type="protein sequence ID" value="MFH6772250.1"/>
    <property type="molecule type" value="Genomic_DNA"/>
</dbReference>
<dbReference type="Pfam" id="PF02687">
    <property type="entry name" value="FtsX"/>
    <property type="match status" value="1"/>
</dbReference>
<name>A0ABW7MZY1_9FLAO</name>
<comment type="caution">
    <text evidence="10">The sequence shown here is derived from an EMBL/GenBank/DDBJ whole genome shotgun (WGS) entry which is preliminary data.</text>
</comment>
<evidence type="ECO:0000259" key="9">
    <source>
        <dbReference type="Pfam" id="PF12704"/>
    </source>
</evidence>
<keyword evidence="11" id="KW-1185">Reference proteome</keyword>
<keyword evidence="3" id="KW-1003">Cell membrane</keyword>
<evidence type="ECO:0000313" key="10">
    <source>
        <dbReference type="EMBL" id="MFH6772250.1"/>
    </source>
</evidence>
<reference evidence="10 11" key="1">
    <citation type="submission" date="2024-02" db="EMBL/GenBank/DDBJ databases">
        <title>A Gaetbulibacter species isolated from tidal flats and genomic insights of their niches.</title>
        <authorList>
            <person name="Ye Y."/>
        </authorList>
    </citation>
    <scope>NUCLEOTIDE SEQUENCE [LARGE SCALE GENOMIC DNA]</scope>
    <source>
        <strain evidence="10 11">KYW382</strain>
    </source>
</reference>
<keyword evidence="5 7" id="KW-1133">Transmembrane helix</keyword>
<evidence type="ECO:0000259" key="8">
    <source>
        <dbReference type="Pfam" id="PF02687"/>
    </source>
</evidence>
<evidence type="ECO:0000256" key="7">
    <source>
        <dbReference type="SAM" id="Phobius"/>
    </source>
</evidence>
<dbReference type="InterPro" id="IPR025857">
    <property type="entry name" value="MacB_PCD"/>
</dbReference>
<accession>A0ABW7MZY1</accession>
<dbReference type="PANTHER" id="PTHR30489">
    <property type="entry name" value="LIPOPROTEIN-RELEASING SYSTEM TRANSMEMBRANE PROTEIN LOLE"/>
    <property type="match status" value="1"/>
</dbReference>
<evidence type="ECO:0000313" key="11">
    <source>
        <dbReference type="Proteomes" id="UP001610100"/>
    </source>
</evidence>
<gene>
    <name evidence="10" type="ORF">V8G58_09930</name>
</gene>
<feature type="transmembrane region" description="Helical" evidence="7">
    <location>
        <begin position="369"/>
        <end position="387"/>
    </location>
</feature>
<evidence type="ECO:0000256" key="5">
    <source>
        <dbReference type="ARBA" id="ARBA00022989"/>
    </source>
</evidence>
<sequence>MNVSLAWRNIWRNRTRSLIIILSVTIGLFAGIFVLALYQGIMISRVRIVIDSEVGHIQIHNPKFKDDFDPKYTLQGATVKDSLKNLDKIKFVADRSITLGMLSTTTGSANVKINGILPEAENKASQLKDKIISGNELSMNGKQGILVGKKLADKMKLKLGSKLVLTFADTNNELTAGAFGVLGIYQSDNAPLDELNVYVLKPVLNTYLGIDQGSHEVVVLLNRDDDLDIVRNRIATLFPKLLVETWKETSPETNLMVGYVDQFAIIYVVIIMFALAFGIINTMLMSVLERTREIGMLTALGMNRKRVFVLILTETILLTFVGVPFGILLSWFTSNYFGHVGIDISSFSEAAMSGFGFSSMIYPEFPVDSLPVVMIIVFLTALISALFPSIKAIKLQPADALRH</sequence>
<dbReference type="InterPro" id="IPR003838">
    <property type="entry name" value="ABC3_permease_C"/>
</dbReference>
<feature type="domain" description="MacB-like periplasmic core" evidence="9">
    <location>
        <begin position="17"/>
        <end position="236"/>
    </location>
</feature>
<organism evidence="10 11">
    <name type="scientific">Gaetbulibacter aestuarii</name>
    <dbReference type="NCBI Taxonomy" id="1502358"/>
    <lineage>
        <taxon>Bacteria</taxon>
        <taxon>Pseudomonadati</taxon>
        <taxon>Bacteroidota</taxon>
        <taxon>Flavobacteriia</taxon>
        <taxon>Flavobacteriales</taxon>
        <taxon>Flavobacteriaceae</taxon>
        <taxon>Gaetbulibacter</taxon>
    </lineage>
</organism>
<feature type="transmembrane region" description="Helical" evidence="7">
    <location>
        <begin position="264"/>
        <end position="287"/>
    </location>
</feature>
<dbReference type="PANTHER" id="PTHR30489:SF0">
    <property type="entry name" value="LIPOPROTEIN-RELEASING SYSTEM TRANSMEMBRANE PROTEIN LOLE"/>
    <property type="match status" value="1"/>
</dbReference>
<evidence type="ECO:0000256" key="3">
    <source>
        <dbReference type="ARBA" id="ARBA00022475"/>
    </source>
</evidence>
<comment type="similarity">
    <text evidence="2">Belongs to the ABC-4 integral membrane protein family. LolC/E subfamily.</text>
</comment>
<evidence type="ECO:0000256" key="6">
    <source>
        <dbReference type="ARBA" id="ARBA00023136"/>
    </source>
</evidence>
<evidence type="ECO:0000256" key="2">
    <source>
        <dbReference type="ARBA" id="ARBA00005236"/>
    </source>
</evidence>
<dbReference type="InterPro" id="IPR051447">
    <property type="entry name" value="Lipoprotein-release_system"/>
</dbReference>
<feature type="transmembrane region" description="Helical" evidence="7">
    <location>
        <begin position="18"/>
        <end position="38"/>
    </location>
</feature>
<comment type="subcellular location">
    <subcellularLocation>
        <location evidence="1">Cell membrane</location>
        <topology evidence="1">Multi-pass membrane protein</topology>
    </subcellularLocation>
</comment>
<feature type="domain" description="ABC3 transporter permease C-terminal" evidence="8">
    <location>
        <begin position="266"/>
        <end position="397"/>
    </location>
</feature>
<proteinExistence type="inferred from homology"/>
<keyword evidence="4 7" id="KW-0812">Transmembrane</keyword>
<keyword evidence="6 7" id="KW-0472">Membrane</keyword>
<dbReference type="RefSeq" id="WP_344741562.1">
    <property type="nucleotide sequence ID" value="NZ_BAABAY010000002.1"/>
</dbReference>
<evidence type="ECO:0000256" key="1">
    <source>
        <dbReference type="ARBA" id="ARBA00004651"/>
    </source>
</evidence>